<dbReference type="InterPro" id="IPR027981">
    <property type="entry name" value="DUF4446"/>
</dbReference>
<accession>A0ABV5W0N7</accession>
<keyword evidence="1" id="KW-0175">Coiled coil</keyword>
<organism evidence="3 4">
    <name type="scientific">Paenibacillus hodogayensis</name>
    <dbReference type="NCBI Taxonomy" id="279208"/>
    <lineage>
        <taxon>Bacteria</taxon>
        <taxon>Bacillati</taxon>
        <taxon>Bacillota</taxon>
        <taxon>Bacilli</taxon>
        <taxon>Bacillales</taxon>
        <taxon>Paenibacillaceae</taxon>
        <taxon>Paenibacillus</taxon>
    </lineage>
</organism>
<evidence type="ECO:0000256" key="2">
    <source>
        <dbReference type="SAM" id="Phobius"/>
    </source>
</evidence>
<protein>
    <submittedName>
        <fullName evidence="3">DUF4446 family protein</fullName>
    </submittedName>
</protein>
<evidence type="ECO:0000313" key="4">
    <source>
        <dbReference type="Proteomes" id="UP001589619"/>
    </source>
</evidence>
<keyword evidence="2" id="KW-1133">Transmembrane helix</keyword>
<sequence length="168" mass="18756">MNEWSQTMQPEAAVALGLAAIIILLLIVLLIVSVKLSRLKKRYVGILGGLDIKELEQALMEYRQKTDAALMAADRQEERLQRIESTLKTMKSKIAVCRFNAFEERGADLSFSVAILSEQQDGVVLTGIHTRDETYVYAKPITGGTSEYKLTPEEKQAISQCLEPVEPK</sequence>
<evidence type="ECO:0000256" key="1">
    <source>
        <dbReference type="SAM" id="Coils"/>
    </source>
</evidence>
<keyword evidence="2" id="KW-0812">Transmembrane</keyword>
<dbReference type="RefSeq" id="WP_344914545.1">
    <property type="nucleotide sequence ID" value="NZ_BAAAYO010000013.1"/>
</dbReference>
<gene>
    <name evidence="3" type="ORF">ACFFNY_20725</name>
</gene>
<name>A0ABV5W0N7_9BACL</name>
<keyword evidence="4" id="KW-1185">Reference proteome</keyword>
<evidence type="ECO:0000313" key="3">
    <source>
        <dbReference type="EMBL" id="MFB9754001.1"/>
    </source>
</evidence>
<reference evidence="3 4" key="1">
    <citation type="submission" date="2024-09" db="EMBL/GenBank/DDBJ databases">
        <authorList>
            <person name="Sun Q."/>
            <person name="Mori K."/>
        </authorList>
    </citation>
    <scope>NUCLEOTIDE SEQUENCE [LARGE SCALE GENOMIC DNA]</scope>
    <source>
        <strain evidence="3 4">JCM 12520</strain>
    </source>
</reference>
<comment type="caution">
    <text evidence="3">The sequence shown here is derived from an EMBL/GenBank/DDBJ whole genome shotgun (WGS) entry which is preliminary data.</text>
</comment>
<dbReference type="Pfam" id="PF14584">
    <property type="entry name" value="DUF4446"/>
    <property type="match status" value="1"/>
</dbReference>
<feature type="coiled-coil region" evidence="1">
    <location>
        <begin position="52"/>
        <end position="93"/>
    </location>
</feature>
<dbReference type="EMBL" id="JBHMAG010000014">
    <property type="protein sequence ID" value="MFB9754001.1"/>
    <property type="molecule type" value="Genomic_DNA"/>
</dbReference>
<proteinExistence type="predicted"/>
<dbReference type="Proteomes" id="UP001589619">
    <property type="component" value="Unassembled WGS sequence"/>
</dbReference>
<feature type="transmembrane region" description="Helical" evidence="2">
    <location>
        <begin position="12"/>
        <end position="32"/>
    </location>
</feature>
<keyword evidence="2" id="KW-0472">Membrane</keyword>